<reference evidence="3" key="1">
    <citation type="journal article" date="2019" name="Int. J. Syst. Evol. Microbiol.">
        <title>The Global Catalogue of Microorganisms (GCM) 10K type strain sequencing project: providing services to taxonomists for standard genome sequencing and annotation.</title>
        <authorList>
            <consortium name="The Broad Institute Genomics Platform"/>
            <consortium name="The Broad Institute Genome Sequencing Center for Infectious Disease"/>
            <person name="Wu L."/>
            <person name="Ma J."/>
        </authorList>
    </citation>
    <scope>NUCLEOTIDE SEQUENCE [LARGE SCALE GENOMIC DNA]</scope>
    <source>
        <strain evidence="3">JCM 18287</strain>
    </source>
</reference>
<feature type="transmembrane region" description="Helical" evidence="1">
    <location>
        <begin position="188"/>
        <end position="207"/>
    </location>
</feature>
<proteinExistence type="predicted"/>
<evidence type="ECO:0000313" key="3">
    <source>
        <dbReference type="Proteomes" id="UP001501692"/>
    </source>
</evidence>
<feature type="transmembrane region" description="Helical" evidence="1">
    <location>
        <begin position="7"/>
        <end position="30"/>
    </location>
</feature>
<name>A0ABP9HRF8_9FLAO</name>
<dbReference type="Proteomes" id="UP001501692">
    <property type="component" value="Unassembled WGS sequence"/>
</dbReference>
<gene>
    <name evidence="2" type="ORF">GCM10023315_28870</name>
</gene>
<feature type="transmembrane region" description="Helical" evidence="1">
    <location>
        <begin position="87"/>
        <end position="108"/>
    </location>
</feature>
<feature type="transmembrane region" description="Helical" evidence="1">
    <location>
        <begin position="160"/>
        <end position="176"/>
    </location>
</feature>
<dbReference type="Pfam" id="PF20599">
    <property type="entry name" value="DUF6796"/>
    <property type="match status" value="1"/>
</dbReference>
<comment type="caution">
    <text evidence="2">The sequence shown here is derived from an EMBL/GenBank/DDBJ whole genome shotgun (WGS) entry which is preliminary data.</text>
</comment>
<evidence type="ECO:0000313" key="2">
    <source>
        <dbReference type="EMBL" id="GAA4976246.1"/>
    </source>
</evidence>
<feature type="transmembrane region" description="Helical" evidence="1">
    <location>
        <begin position="134"/>
        <end position="151"/>
    </location>
</feature>
<evidence type="ECO:0000256" key="1">
    <source>
        <dbReference type="SAM" id="Phobius"/>
    </source>
</evidence>
<dbReference type="RefSeq" id="WP_345170148.1">
    <property type="nucleotide sequence ID" value="NZ_BAABJK010000009.1"/>
</dbReference>
<organism evidence="2 3">
    <name type="scientific">Algibacter aquimarinus</name>
    <dbReference type="NCBI Taxonomy" id="1136748"/>
    <lineage>
        <taxon>Bacteria</taxon>
        <taxon>Pseudomonadati</taxon>
        <taxon>Bacteroidota</taxon>
        <taxon>Flavobacteriia</taxon>
        <taxon>Flavobacteriales</taxon>
        <taxon>Flavobacteriaceae</taxon>
        <taxon>Algibacter</taxon>
    </lineage>
</organism>
<sequence length="223" mass="25345">MKMNQFWIRILGIFGILGGLILFAGDMLLYYDPTSLSLKRNMGNASDFRIIASGVCALFATWFYMLGLGQVYYAFKTTKPIFRNGVLIFFGSILIAFGIVHGAFLAIATTSKLATEHNLDIKEAALLSEKINEILRLFVYPMVGILSILFISQVWKIKTLYPRWIIFFFPLIPFLIEDIVTKYLPGNIWIIIKGGYLNIILTIFFIASTKALWNIKESETNSE</sequence>
<keyword evidence="1" id="KW-0472">Membrane</keyword>
<dbReference type="EMBL" id="BAABJK010000009">
    <property type="protein sequence ID" value="GAA4976246.1"/>
    <property type="molecule type" value="Genomic_DNA"/>
</dbReference>
<evidence type="ECO:0008006" key="4">
    <source>
        <dbReference type="Google" id="ProtNLM"/>
    </source>
</evidence>
<keyword evidence="1" id="KW-0812">Transmembrane</keyword>
<keyword evidence="3" id="KW-1185">Reference proteome</keyword>
<feature type="transmembrane region" description="Helical" evidence="1">
    <location>
        <begin position="50"/>
        <end position="75"/>
    </location>
</feature>
<dbReference type="InterPro" id="IPR046475">
    <property type="entry name" value="DUF6796"/>
</dbReference>
<protein>
    <recommendedName>
        <fullName evidence="4">DUF4386 domain-containing protein</fullName>
    </recommendedName>
</protein>
<accession>A0ABP9HRF8</accession>
<keyword evidence="1" id="KW-1133">Transmembrane helix</keyword>